<keyword evidence="2" id="KW-0472">Membrane</keyword>
<evidence type="ECO:0000313" key="3">
    <source>
        <dbReference type="EMBL" id="MQX11505.1"/>
    </source>
</evidence>
<dbReference type="AlphaFoldDB" id="A0A2A6LUH8"/>
<proteinExistence type="predicted"/>
<feature type="transmembrane region" description="Helical" evidence="2">
    <location>
        <begin position="73"/>
        <end position="102"/>
    </location>
</feature>
<dbReference type="PANTHER" id="PTHR35335">
    <property type="entry name" value="UPF0716 PROTEIN FXSA"/>
    <property type="match status" value="1"/>
</dbReference>
<dbReference type="GO" id="GO:0016020">
    <property type="term" value="C:membrane"/>
    <property type="evidence" value="ECO:0007669"/>
    <property type="project" value="InterPro"/>
</dbReference>
<sequence length="169" mass="17971">MRSLILPLVILGLPIAEIAGFVVVGRELGLAMTLLLVLSSGVAGVLLLRIQGLGTLRRVQDAARAGKDPGPDVIGGALIFIAAILLIVPGFITDIAGLILFLPPIRRAIASFLQTRLTILTTGSGFYYGSDASSERPRGPTIIDLDSEEFSRKNDDENDPSPPNNRISR</sequence>
<evidence type="ECO:0000313" key="4">
    <source>
        <dbReference type="EMBL" id="PDT45896.1"/>
    </source>
</evidence>
<protein>
    <submittedName>
        <fullName evidence="4">Membrane protein FxsA</fullName>
    </submittedName>
</protein>
<evidence type="ECO:0000256" key="1">
    <source>
        <dbReference type="SAM" id="MobiDB-lite"/>
    </source>
</evidence>
<gene>
    <name evidence="3" type="primary">fxsA</name>
    <name evidence="4" type="ORF">CO661_21080</name>
    <name evidence="3" type="ORF">GHK48_25350</name>
</gene>
<keyword evidence="2" id="KW-0812">Transmembrane</keyword>
<dbReference type="EMBL" id="WISZ01000182">
    <property type="protein sequence ID" value="MQX11505.1"/>
    <property type="molecule type" value="Genomic_DNA"/>
</dbReference>
<dbReference type="Proteomes" id="UP000466694">
    <property type="component" value="Unassembled WGS sequence"/>
</dbReference>
<accession>A0A2A6LUH8</accession>
<dbReference type="PANTHER" id="PTHR35335:SF1">
    <property type="entry name" value="UPF0716 PROTEIN FXSA"/>
    <property type="match status" value="1"/>
</dbReference>
<reference evidence="3 6" key="1">
    <citation type="journal article" date="2013" name="Genome Biol.">
        <title>Comparative genomics of the core and accessory genomes of 48 Sinorhizobium strains comprising five genospecies.</title>
        <authorList>
            <person name="Sugawara M."/>
            <person name="Epstein B."/>
            <person name="Badgley B.D."/>
            <person name="Unno T."/>
            <person name="Xu L."/>
            <person name="Reese J."/>
            <person name="Gyaneshwar P."/>
            <person name="Denny R."/>
            <person name="Mudge J."/>
            <person name="Bharti A.K."/>
            <person name="Farmer A.D."/>
            <person name="May G.D."/>
            <person name="Woodward J.E."/>
            <person name="Medigue C."/>
            <person name="Vallenet D."/>
            <person name="Lajus A."/>
            <person name="Rouy Z."/>
            <person name="Martinez-Vaz B."/>
            <person name="Tiffin P."/>
            <person name="Young N.D."/>
            <person name="Sadowsky M.J."/>
        </authorList>
    </citation>
    <scope>NUCLEOTIDE SEQUENCE [LARGE SCALE GENOMIC DNA]</scope>
    <source>
        <strain evidence="3 6">USDA205</strain>
    </source>
</reference>
<reference evidence="3" key="3">
    <citation type="submission" date="2019-10" db="EMBL/GenBank/DDBJ databases">
        <authorList>
            <person name="Sugawara M."/>
            <person name="Epstein B."/>
            <person name="Badgley B."/>
            <person name="Unno T."/>
            <person name="Xu L."/>
            <person name="Reese J."/>
            <person name="Gyaneshwar P."/>
            <person name="Denny R."/>
            <person name="Mudege J."/>
            <person name="Bharti A."/>
            <person name="Farmer A."/>
            <person name="May G."/>
            <person name="Woodward J."/>
            <person name="Medigue C."/>
            <person name="Vallenet D."/>
            <person name="Lajus A."/>
            <person name="Rouy Z."/>
            <person name="Martinez-Vaz B."/>
            <person name="Tiffin P."/>
            <person name="Young N."/>
            <person name="Sadowsky M."/>
        </authorList>
    </citation>
    <scope>NUCLEOTIDE SEQUENCE</scope>
    <source>
        <strain evidence="3">USDA205</strain>
    </source>
</reference>
<dbReference type="Pfam" id="PF04186">
    <property type="entry name" value="FxsA"/>
    <property type="match status" value="1"/>
</dbReference>
<feature type="region of interest" description="Disordered" evidence="1">
    <location>
        <begin position="131"/>
        <end position="169"/>
    </location>
</feature>
<evidence type="ECO:0000313" key="5">
    <source>
        <dbReference type="Proteomes" id="UP000220353"/>
    </source>
</evidence>
<feature type="transmembrane region" description="Helical" evidence="2">
    <location>
        <begin position="28"/>
        <end position="48"/>
    </location>
</feature>
<dbReference type="NCBIfam" id="NF008528">
    <property type="entry name" value="PRK11463.1-2"/>
    <property type="match status" value="1"/>
</dbReference>
<evidence type="ECO:0000256" key="2">
    <source>
        <dbReference type="SAM" id="Phobius"/>
    </source>
</evidence>
<comment type="caution">
    <text evidence="4">The sequence shown here is derived from an EMBL/GenBank/DDBJ whole genome shotgun (WGS) entry which is preliminary data.</text>
</comment>
<dbReference type="Proteomes" id="UP000220353">
    <property type="component" value="Unassembled WGS sequence"/>
</dbReference>
<keyword evidence="2" id="KW-1133">Transmembrane helix</keyword>
<organism evidence="4 5">
    <name type="scientific">Rhizobium fredii</name>
    <name type="common">Sinorhizobium fredii</name>
    <dbReference type="NCBI Taxonomy" id="380"/>
    <lineage>
        <taxon>Bacteria</taxon>
        <taxon>Pseudomonadati</taxon>
        <taxon>Pseudomonadota</taxon>
        <taxon>Alphaproteobacteria</taxon>
        <taxon>Hyphomicrobiales</taxon>
        <taxon>Rhizobiaceae</taxon>
        <taxon>Sinorhizobium/Ensifer group</taxon>
        <taxon>Sinorhizobium</taxon>
    </lineage>
</organism>
<dbReference type="InterPro" id="IPR007313">
    <property type="entry name" value="FxsA"/>
</dbReference>
<reference evidence="4 5" key="2">
    <citation type="submission" date="2017-09" db="EMBL/GenBank/DDBJ databases">
        <title>Comparative genomics of rhizobia isolated from Phaseolus vulgaris in China.</title>
        <authorList>
            <person name="Tong W."/>
        </authorList>
    </citation>
    <scope>NUCLEOTIDE SEQUENCE [LARGE SCALE GENOMIC DNA]</scope>
    <source>
        <strain evidence="4 5">PCH1</strain>
    </source>
</reference>
<name>A0A2A6LUH8_RHIFR</name>
<evidence type="ECO:0000313" key="6">
    <source>
        <dbReference type="Proteomes" id="UP000466694"/>
    </source>
</evidence>
<dbReference type="EMBL" id="NWTC01000017">
    <property type="protein sequence ID" value="PDT45896.1"/>
    <property type="molecule type" value="Genomic_DNA"/>
</dbReference>
<dbReference type="RefSeq" id="WP_014330376.1">
    <property type="nucleotide sequence ID" value="NZ_BJNI01000037.1"/>
</dbReference>